<name>A0A3S9MYN2_9FLAO</name>
<dbReference type="Proteomes" id="UP000279600">
    <property type="component" value="Chromosome"/>
</dbReference>
<dbReference type="RefSeq" id="WP_126447726.1">
    <property type="nucleotide sequence ID" value="NZ_CP034549.1"/>
</dbReference>
<reference evidence="1 2" key="1">
    <citation type="submission" date="2018-12" db="EMBL/GenBank/DDBJ databases">
        <title>Complete genome of Nonlabens sp. MJ115.</title>
        <authorList>
            <person name="Choi H.S."/>
            <person name="Jung J."/>
        </authorList>
    </citation>
    <scope>NUCLEOTIDE SEQUENCE [LARGE SCALE GENOMIC DNA]</scope>
    <source>
        <strain evidence="1 2">MJ115</strain>
    </source>
</reference>
<sequence length="102" mass="11706">MVHFNYSHLTRSKKLEDFIESSLATIITNDVPVSSVYCFLSRAFDHRDRLKSTLKMQVRLESSDSFVLEKSAGNFKSAYKQMAEELQYMFKKSDPDQALASA</sequence>
<evidence type="ECO:0000313" key="2">
    <source>
        <dbReference type="Proteomes" id="UP000279600"/>
    </source>
</evidence>
<dbReference type="OrthoDB" id="1143896at2"/>
<dbReference type="KEGG" id="noj:EJ995_08960"/>
<keyword evidence="2" id="KW-1185">Reference proteome</keyword>
<organism evidence="1 2">
    <name type="scientific">Nonlabens ponticola</name>
    <dbReference type="NCBI Taxonomy" id="2496866"/>
    <lineage>
        <taxon>Bacteria</taxon>
        <taxon>Pseudomonadati</taxon>
        <taxon>Bacteroidota</taxon>
        <taxon>Flavobacteriia</taxon>
        <taxon>Flavobacteriales</taxon>
        <taxon>Flavobacteriaceae</taxon>
        <taxon>Nonlabens</taxon>
    </lineage>
</organism>
<proteinExistence type="predicted"/>
<dbReference type="EMBL" id="CP034549">
    <property type="protein sequence ID" value="AZQ44361.1"/>
    <property type="molecule type" value="Genomic_DNA"/>
</dbReference>
<accession>A0A3S9MYN2</accession>
<evidence type="ECO:0000313" key="1">
    <source>
        <dbReference type="EMBL" id="AZQ44361.1"/>
    </source>
</evidence>
<protein>
    <recommendedName>
        <fullName evidence="3">HPF/RaiA family ribosome-associated protein</fullName>
    </recommendedName>
</protein>
<dbReference type="AlphaFoldDB" id="A0A3S9MYN2"/>
<gene>
    <name evidence="1" type="ORF">EJ995_08960</name>
</gene>
<evidence type="ECO:0008006" key="3">
    <source>
        <dbReference type="Google" id="ProtNLM"/>
    </source>
</evidence>